<accession>A0A7U6RCH7</accession>
<evidence type="ECO:0000313" key="2">
    <source>
        <dbReference type="Proteomes" id="UP000464661"/>
    </source>
</evidence>
<dbReference type="EMBL" id="AP022324">
    <property type="protein sequence ID" value="BBU44474.1"/>
    <property type="molecule type" value="Genomic_DNA"/>
</dbReference>
<gene>
    <name evidence="1" type="ORF">PPTS312_23890</name>
</gene>
<proteinExistence type="predicted"/>
<evidence type="ECO:0000313" key="1">
    <source>
        <dbReference type="EMBL" id="BBU44474.1"/>
    </source>
</evidence>
<sequence length="147" mass="15854">MGNDNTPKQSGVIMFWQENNGTGPSQGLNLPAEGSGERASKTVVASYSKIAMSDIPSASTITLNYRTAPDDWTVRSSIKFRTTHKPASLNRTEYSYLLNTYSVGDFISEGLGLKVIAKQAGPSPQADVKAAHQIDCYVHLSDSIPTD</sequence>
<protein>
    <submittedName>
        <fullName evidence="1">Uncharacterized protein</fullName>
    </submittedName>
</protein>
<reference evidence="1 2" key="1">
    <citation type="submission" date="2020-01" db="EMBL/GenBank/DDBJ databases">
        <title>Complete Genome Sequence of Pseudomonas putida Strain TS312, Harboring the HdtS type N-acyl-homoserine Lactone Synthase, Isolated from a Paper Mill.</title>
        <authorList>
            <person name="Hosoe A."/>
            <person name="Suenaga T."/>
            <person name="Sugi T."/>
            <person name="Izumi T."/>
            <person name="Nagai N."/>
            <person name="Terada A."/>
        </authorList>
    </citation>
    <scope>NUCLEOTIDE SEQUENCE [LARGE SCALE GENOMIC DNA]</scope>
    <source>
        <strain evidence="1 2">TS312</strain>
    </source>
</reference>
<name>A0A7U6RCH7_PSEPU</name>
<dbReference type="AlphaFoldDB" id="A0A7U6RCH7"/>
<organism evidence="1 2">
    <name type="scientific">Pseudomonas putida</name>
    <name type="common">Arthrobacter siderocapsulatus</name>
    <dbReference type="NCBI Taxonomy" id="303"/>
    <lineage>
        <taxon>Bacteria</taxon>
        <taxon>Pseudomonadati</taxon>
        <taxon>Pseudomonadota</taxon>
        <taxon>Gammaproteobacteria</taxon>
        <taxon>Pseudomonadales</taxon>
        <taxon>Pseudomonadaceae</taxon>
        <taxon>Pseudomonas</taxon>
    </lineage>
</organism>
<dbReference type="Proteomes" id="UP000464661">
    <property type="component" value="Chromosome"/>
</dbReference>
<dbReference type="RefSeq" id="WP_025754349.1">
    <property type="nucleotide sequence ID" value="NZ_AP022324.1"/>
</dbReference>